<dbReference type="EMBL" id="JAYGHG010000047">
    <property type="protein sequence ID" value="MEA5583578.1"/>
    <property type="molecule type" value="Genomic_DNA"/>
</dbReference>
<keyword evidence="1" id="KW-0812">Transmembrane</keyword>
<organism evidence="2 3">
    <name type="scientific">Nodularia harveyana UHCC-0300</name>
    <dbReference type="NCBI Taxonomy" id="2974287"/>
    <lineage>
        <taxon>Bacteria</taxon>
        <taxon>Bacillati</taxon>
        <taxon>Cyanobacteriota</taxon>
        <taxon>Cyanophyceae</taxon>
        <taxon>Nostocales</taxon>
        <taxon>Nodulariaceae</taxon>
        <taxon>Nodularia</taxon>
    </lineage>
</organism>
<dbReference type="RefSeq" id="WP_323197874.1">
    <property type="nucleotide sequence ID" value="NZ_JAYGHG010000047.1"/>
</dbReference>
<reference evidence="2 3" key="1">
    <citation type="submission" date="2023-12" db="EMBL/GenBank/DDBJ databases">
        <title>Baltic Sea Cyanobacteria.</title>
        <authorList>
            <person name="Delbaje E."/>
            <person name="Fewer D.P."/>
            <person name="Shishido T.K."/>
        </authorList>
    </citation>
    <scope>NUCLEOTIDE SEQUENCE [LARGE SCALE GENOMIC DNA]</scope>
    <source>
        <strain evidence="2 3">UHCC-0300</strain>
    </source>
</reference>
<comment type="caution">
    <text evidence="2">The sequence shown here is derived from an EMBL/GenBank/DDBJ whole genome shotgun (WGS) entry which is preliminary data.</text>
</comment>
<evidence type="ECO:0000313" key="2">
    <source>
        <dbReference type="EMBL" id="MEA5583578.1"/>
    </source>
</evidence>
<keyword evidence="1" id="KW-0472">Membrane</keyword>
<keyword evidence="3" id="KW-1185">Reference proteome</keyword>
<evidence type="ECO:0000256" key="1">
    <source>
        <dbReference type="SAM" id="Phobius"/>
    </source>
</evidence>
<evidence type="ECO:0000313" key="3">
    <source>
        <dbReference type="Proteomes" id="UP001302120"/>
    </source>
</evidence>
<accession>A0ABU5UJX0</accession>
<name>A0ABU5UJX0_9CYAN</name>
<keyword evidence="1" id="KW-1133">Transmembrane helix</keyword>
<dbReference type="Proteomes" id="UP001302120">
    <property type="component" value="Unassembled WGS sequence"/>
</dbReference>
<proteinExistence type="predicted"/>
<sequence length="61" mass="7137">WNHTDPFPNSEVKRYCGDDSLGVALRKNSSMPGLSLQQSLFFHRRGFCFFIFASFFWRISS</sequence>
<gene>
    <name evidence="2" type="ORF">VB620_19825</name>
</gene>
<feature type="transmembrane region" description="Helical" evidence="1">
    <location>
        <begin position="41"/>
        <end position="59"/>
    </location>
</feature>
<protein>
    <submittedName>
        <fullName evidence="2">Uncharacterized protein</fullName>
    </submittedName>
</protein>
<feature type="non-terminal residue" evidence="2">
    <location>
        <position position="1"/>
    </location>
</feature>